<gene>
    <name evidence="2" type="ORF">MGYG_05480</name>
</gene>
<feature type="compositionally biased region" description="Low complexity" evidence="1">
    <location>
        <begin position="152"/>
        <end position="177"/>
    </location>
</feature>
<dbReference type="OrthoDB" id="4174260at2759"/>
<dbReference type="InParanoid" id="E4UW39"/>
<proteinExistence type="predicted"/>
<feature type="compositionally biased region" description="Low complexity" evidence="1">
    <location>
        <begin position="131"/>
        <end position="144"/>
    </location>
</feature>
<dbReference type="EMBL" id="DS989825">
    <property type="protein sequence ID" value="EFR02487.1"/>
    <property type="molecule type" value="Genomic_DNA"/>
</dbReference>
<feature type="compositionally biased region" description="Low complexity" evidence="1">
    <location>
        <begin position="253"/>
        <end position="293"/>
    </location>
</feature>
<feature type="region of interest" description="Disordered" evidence="1">
    <location>
        <begin position="42"/>
        <end position="76"/>
    </location>
</feature>
<dbReference type="OMA" id="TTQMHAR"/>
<feature type="compositionally biased region" description="Pro residues" evidence="1">
    <location>
        <begin position="217"/>
        <end position="229"/>
    </location>
</feature>
<feature type="compositionally biased region" description="Pro residues" evidence="1">
    <location>
        <begin position="178"/>
        <end position="190"/>
    </location>
</feature>
<sequence>MTTQMHARDVDEIFDTEALEGINFSLKTPFRKLAKRLFKGKDKKGKCKEVAHDPTPNNLTPAPEEEPESLSYYRAPIPPVGNTNPLEMAKVWDTPETCRPAAQRAISKVVDEVCDRPDPGPSFATFPGSNSRLRTTPRTPSRLSIVNTLGPSTSVVTTSSVGTTSATSNVPIFSPSAGLPPTPPPTPPPSRSSAPANSDIRTPPTPVISPADADVNTPPPPPPPPPTPVILPLDSDTNTPQFLVIPPPDDDVNTPSSPVVSPPSSDASTFACLSSTPLDSDTNTSSTNTPSSPVVSPVIDVFDRPPIIDLDLPETTFNKQDLVGIFGKHFPEKCYNYY</sequence>
<dbReference type="GeneID" id="10028174"/>
<accession>E4UW39</accession>
<evidence type="ECO:0000313" key="3">
    <source>
        <dbReference type="Proteomes" id="UP000002669"/>
    </source>
</evidence>
<dbReference type="AlphaFoldDB" id="E4UW39"/>
<organism evidence="3">
    <name type="scientific">Arthroderma gypseum (strain ATCC MYA-4604 / CBS 118893)</name>
    <name type="common">Microsporum gypseum</name>
    <dbReference type="NCBI Taxonomy" id="535722"/>
    <lineage>
        <taxon>Eukaryota</taxon>
        <taxon>Fungi</taxon>
        <taxon>Dikarya</taxon>
        <taxon>Ascomycota</taxon>
        <taxon>Pezizomycotina</taxon>
        <taxon>Eurotiomycetes</taxon>
        <taxon>Eurotiomycetidae</taxon>
        <taxon>Onygenales</taxon>
        <taxon>Arthrodermataceae</taxon>
        <taxon>Nannizzia</taxon>
    </lineage>
</organism>
<keyword evidence="3" id="KW-1185">Reference proteome</keyword>
<dbReference type="Proteomes" id="UP000002669">
    <property type="component" value="Unassembled WGS sequence"/>
</dbReference>
<dbReference type="VEuPathDB" id="FungiDB:MGYG_05480"/>
<name>E4UW39_ARTGP</name>
<dbReference type="STRING" id="535722.E4UW39"/>
<dbReference type="RefSeq" id="XP_003172898.1">
    <property type="nucleotide sequence ID" value="XM_003172850.1"/>
</dbReference>
<protein>
    <submittedName>
        <fullName evidence="2">Uncharacterized protein</fullName>
    </submittedName>
</protein>
<evidence type="ECO:0000313" key="2">
    <source>
        <dbReference type="EMBL" id="EFR02487.1"/>
    </source>
</evidence>
<dbReference type="eggNOG" id="ENOG502TG5X">
    <property type="taxonomic scope" value="Eukaryota"/>
</dbReference>
<evidence type="ECO:0000256" key="1">
    <source>
        <dbReference type="SAM" id="MobiDB-lite"/>
    </source>
</evidence>
<feature type="region of interest" description="Disordered" evidence="1">
    <location>
        <begin position="118"/>
        <end position="293"/>
    </location>
</feature>
<reference evidence="3" key="1">
    <citation type="journal article" date="2012" name="MBio">
        <title>Comparative genome analysis of Trichophyton rubrum and related dermatophytes reveals candidate genes involved in infection.</title>
        <authorList>
            <person name="Martinez D.A."/>
            <person name="Oliver B.G."/>
            <person name="Graeser Y."/>
            <person name="Goldberg J.M."/>
            <person name="Li W."/>
            <person name="Martinez-Rossi N.M."/>
            <person name="Monod M."/>
            <person name="Shelest E."/>
            <person name="Barton R.C."/>
            <person name="Birch E."/>
            <person name="Brakhage A.A."/>
            <person name="Chen Z."/>
            <person name="Gurr S.J."/>
            <person name="Heiman D."/>
            <person name="Heitman J."/>
            <person name="Kosti I."/>
            <person name="Rossi A."/>
            <person name="Saif S."/>
            <person name="Samalova M."/>
            <person name="Saunders C.W."/>
            <person name="Shea T."/>
            <person name="Summerbell R.C."/>
            <person name="Xu J."/>
            <person name="Young S."/>
            <person name="Zeng Q."/>
            <person name="Birren B.W."/>
            <person name="Cuomo C.A."/>
            <person name="White T.C."/>
        </authorList>
    </citation>
    <scope>NUCLEOTIDE SEQUENCE [LARGE SCALE GENOMIC DNA]</scope>
    <source>
        <strain evidence="3">ATCC MYA-4604 / CBS 118893</strain>
    </source>
</reference>
<dbReference type="HOGENOM" id="CLU_821290_0_0_1"/>